<gene>
    <name evidence="1" type="ORF">CYMTET_7410</name>
</gene>
<keyword evidence="2" id="KW-1185">Reference proteome</keyword>
<feature type="non-terminal residue" evidence="1">
    <location>
        <position position="1"/>
    </location>
</feature>
<organism evidence="1 2">
    <name type="scientific">Cymbomonas tetramitiformis</name>
    <dbReference type="NCBI Taxonomy" id="36881"/>
    <lineage>
        <taxon>Eukaryota</taxon>
        <taxon>Viridiplantae</taxon>
        <taxon>Chlorophyta</taxon>
        <taxon>Pyramimonadophyceae</taxon>
        <taxon>Pyramimonadales</taxon>
        <taxon>Pyramimonadaceae</taxon>
        <taxon>Cymbomonas</taxon>
    </lineage>
</organism>
<dbReference type="Proteomes" id="UP001190700">
    <property type="component" value="Unassembled WGS sequence"/>
</dbReference>
<name>A0AAE0GVR1_9CHLO</name>
<protein>
    <submittedName>
        <fullName evidence="1">Uncharacterized protein</fullName>
    </submittedName>
</protein>
<dbReference type="AlphaFoldDB" id="A0AAE0GVR1"/>
<evidence type="ECO:0000313" key="2">
    <source>
        <dbReference type="Proteomes" id="UP001190700"/>
    </source>
</evidence>
<reference evidence="1 2" key="1">
    <citation type="journal article" date="2015" name="Genome Biol. Evol.">
        <title>Comparative Genomics of a Bacterivorous Green Alga Reveals Evolutionary Causalities and Consequences of Phago-Mixotrophic Mode of Nutrition.</title>
        <authorList>
            <person name="Burns J.A."/>
            <person name="Paasch A."/>
            <person name="Narechania A."/>
            <person name="Kim E."/>
        </authorList>
    </citation>
    <scope>NUCLEOTIDE SEQUENCE [LARGE SCALE GENOMIC DNA]</scope>
    <source>
        <strain evidence="1 2">PLY_AMNH</strain>
    </source>
</reference>
<proteinExistence type="predicted"/>
<evidence type="ECO:0000313" key="1">
    <source>
        <dbReference type="EMBL" id="KAK3284963.1"/>
    </source>
</evidence>
<comment type="caution">
    <text evidence="1">The sequence shown here is derived from an EMBL/GenBank/DDBJ whole genome shotgun (WGS) entry which is preliminary data.</text>
</comment>
<sequence length="83" mass="8960">VVMTRPELLDLMWFEVALQAVLELIEGGELSASEDARDVTAALGPWTVKAKSHAAKGNEEELLVELSCPPKPLGADDMAKLML</sequence>
<dbReference type="EMBL" id="LGRX02002040">
    <property type="protein sequence ID" value="KAK3284963.1"/>
    <property type="molecule type" value="Genomic_DNA"/>
</dbReference>
<accession>A0AAE0GVR1</accession>